<dbReference type="SUPFAM" id="SSF49899">
    <property type="entry name" value="Concanavalin A-like lectins/glucanases"/>
    <property type="match status" value="2"/>
</dbReference>
<dbReference type="InterPro" id="IPR000742">
    <property type="entry name" value="EGF"/>
</dbReference>
<dbReference type="InterPro" id="IPR001881">
    <property type="entry name" value="EGF-like_Ca-bd_dom"/>
</dbReference>
<evidence type="ECO:0000256" key="1">
    <source>
        <dbReference type="ARBA" id="ARBA00009456"/>
    </source>
</evidence>
<reference evidence="16" key="2">
    <citation type="submission" date="2025-08" db="UniProtKB">
        <authorList>
            <consortium name="Ensembl"/>
        </authorList>
    </citation>
    <scope>IDENTIFICATION</scope>
</reference>
<dbReference type="FunFam" id="2.20.100.10:FF:000007">
    <property type="entry name" value="Thrombospondin 1"/>
    <property type="match status" value="2"/>
</dbReference>
<evidence type="ECO:0000256" key="3">
    <source>
        <dbReference type="ARBA" id="ARBA00022674"/>
    </source>
</evidence>
<comment type="caution">
    <text evidence="10">Lacks conserved residue(s) required for the propagation of feature annotation.</text>
</comment>
<keyword evidence="4 13" id="KW-0732">Signal</keyword>
<feature type="compositionally biased region" description="Basic and acidic residues" evidence="12">
    <location>
        <begin position="717"/>
        <end position="727"/>
    </location>
</feature>
<name>A0AAR2M1S5_PYGNA</name>
<dbReference type="GeneTree" id="ENSGT00940000155832"/>
<protein>
    <recommendedName>
        <fullName evidence="18">Thrombospondin 1a</fullName>
    </recommendedName>
</protein>
<evidence type="ECO:0000256" key="2">
    <source>
        <dbReference type="ARBA" id="ARBA00022536"/>
    </source>
</evidence>
<evidence type="ECO:0000256" key="8">
    <source>
        <dbReference type="ARBA" id="ARBA00023157"/>
    </source>
</evidence>
<evidence type="ECO:0008006" key="18">
    <source>
        <dbReference type="Google" id="ProtNLM"/>
    </source>
</evidence>
<dbReference type="Pfam" id="PF12947">
    <property type="entry name" value="EGF_3"/>
    <property type="match status" value="1"/>
</dbReference>
<dbReference type="GO" id="GO:0005509">
    <property type="term" value="F:calcium ion binding"/>
    <property type="evidence" value="ECO:0007669"/>
    <property type="project" value="UniProtKB-UniRule"/>
</dbReference>
<evidence type="ECO:0000256" key="13">
    <source>
        <dbReference type="SAM" id="SignalP"/>
    </source>
</evidence>
<keyword evidence="8" id="KW-1015">Disulfide bond</keyword>
<dbReference type="GO" id="GO:0016525">
    <property type="term" value="P:negative regulation of angiogenesis"/>
    <property type="evidence" value="ECO:0007669"/>
    <property type="project" value="TreeGrafter"/>
</dbReference>
<dbReference type="SMART" id="SM00179">
    <property type="entry name" value="EGF_CA"/>
    <property type="match status" value="2"/>
</dbReference>
<feature type="domain" description="EGF-like" evidence="14">
    <location>
        <begin position="540"/>
        <end position="584"/>
    </location>
</feature>
<dbReference type="SUPFAM" id="SSF82895">
    <property type="entry name" value="TSP-1 type 1 repeat"/>
    <property type="match status" value="3"/>
</dbReference>
<dbReference type="InterPro" id="IPR028974">
    <property type="entry name" value="TSP_type-3_rpt"/>
</dbReference>
<dbReference type="InterPro" id="IPR003367">
    <property type="entry name" value="Thrombospondin_3-like_rpt"/>
</dbReference>
<dbReference type="PANTHER" id="PTHR10199">
    <property type="entry name" value="THROMBOSPONDIN"/>
    <property type="match status" value="1"/>
</dbReference>
<evidence type="ECO:0000256" key="10">
    <source>
        <dbReference type="PROSITE-ProRule" id="PRU00076"/>
    </source>
</evidence>
<dbReference type="Pfam" id="PF05735">
    <property type="entry name" value="TSP_C"/>
    <property type="match status" value="1"/>
</dbReference>
<dbReference type="FunFam" id="2.20.100.10:FF:000004">
    <property type="entry name" value="Adhesion G protein-coupled receptor B2"/>
    <property type="match status" value="1"/>
</dbReference>
<dbReference type="PANTHER" id="PTHR10199:SF78">
    <property type="entry name" value="THROMBOSPONDIN-1"/>
    <property type="match status" value="1"/>
</dbReference>
<dbReference type="FunFam" id="2.10.25.10:FF:000027">
    <property type="entry name" value="Thrombospondin 3"/>
    <property type="match status" value="1"/>
</dbReference>
<dbReference type="InterPro" id="IPR017897">
    <property type="entry name" value="Thrombospondin_3_rpt"/>
</dbReference>
<keyword evidence="6 11" id="KW-0106">Calcium</keyword>
<dbReference type="AlphaFoldDB" id="A0AAR2M1S5"/>
<evidence type="ECO:0000256" key="6">
    <source>
        <dbReference type="ARBA" id="ARBA00022837"/>
    </source>
</evidence>
<comment type="similarity">
    <text evidence="1">Belongs to the thrombospondin family.</text>
</comment>
<dbReference type="GO" id="GO:0007155">
    <property type="term" value="P:cell adhesion"/>
    <property type="evidence" value="ECO:0007669"/>
    <property type="project" value="UniProtKB-KW"/>
</dbReference>
<dbReference type="InterPro" id="IPR048287">
    <property type="entry name" value="TSPN-like_N"/>
</dbReference>
<dbReference type="FunFam" id="2.60.120.200:FF:000009">
    <property type="entry name" value="Thrombospondin 1"/>
    <property type="match status" value="1"/>
</dbReference>
<feature type="repeat" description="TSP type-3" evidence="11">
    <location>
        <begin position="753"/>
        <end position="788"/>
    </location>
</feature>
<feature type="region of interest" description="Disordered" evidence="12">
    <location>
        <begin position="674"/>
        <end position="762"/>
    </location>
</feature>
<feature type="compositionally biased region" description="Basic and acidic residues" evidence="12">
    <location>
        <begin position="674"/>
        <end position="692"/>
    </location>
</feature>
<dbReference type="PROSITE" id="PS50092">
    <property type="entry name" value="TSP1"/>
    <property type="match status" value="3"/>
</dbReference>
<keyword evidence="2 10" id="KW-0245">EGF-like domain</keyword>
<evidence type="ECO:0000256" key="5">
    <source>
        <dbReference type="ARBA" id="ARBA00022737"/>
    </source>
</evidence>
<keyword evidence="7" id="KW-0130">Cell adhesion</keyword>
<feature type="chain" id="PRO_5043871175" description="Thrombospondin 1a" evidence="13">
    <location>
        <begin position="24"/>
        <end position="1009"/>
    </location>
</feature>
<feature type="signal peptide" evidence="13">
    <location>
        <begin position="1"/>
        <end position="23"/>
    </location>
</feature>
<dbReference type="SUPFAM" id="SSF103647">
    <property type="entry name" value="TSP type-3 repeat"/>
    <property type="match status" value="2"/>
</dbReference>
<dbReference type="SMART" id="SM00210">
    <property type="entry name" value="TSPN"/>
    <property type="match status" value="1"/>
</dbReference>
<dbReference type="PROSITE" id="PS50026">
    <property type="entry name" value="EGF_3"/>
    <property type="match status" value="2"/>
</dbReference>
<feature type="domain" description="EGF-like" evidence="14">
    <location>
        <begin position="441"/>
        <end position="481"/>
    </location>
</feature>
<keyword evidence="9" id="KW-0325">Glycoprotein</keyword>
<evidence type="ECO:0000259" key="15">
    <source>
        <dbReference type="PROSITE" id="PS51236"/>
    </source>
</evidence>
<reference evidence="16" key="3">
    <citation type="submission" date="2025-09" db="UniProtKB">
        <authorList>
            <consortium name="Ensembl"/>
        </authorList>
    </citation>
    <scope>IDENTIFICATION</scope>
</reference>
<dbReference type="InterPro" id="IPR000884">
    <property type="entry name" value="TSP1_rpt"/>
</dbReference>
<evidence type="ECO:0000256" key="11">
    <source>
        <dbReference type="PROSITE-ProRule" id="PRU00634"/>
    </source>
</evidence>
<proteinExistence type="inferred from homology"/>
<dbReference type="SMART" id="SM00209">
    <property type="entry name" value="TSP1"/>
    <property type="match status" value="3"/>
</dbReference>
<accession>A0AAR2M1S5</accession>
<feature type="compositionally biased region" description="Acidic residues" evidence="12">
    <location>
        <begin position="728"/>
        <end position="737"/>
    </location>
</feature>
<evidence type="ECO:0000256" key="9">
    <source>
        <dbReference type="ARBA" id="ARBA00023180"/>
    </source>
</evidence>
<dbReference type="Gene3D" id="2.10.25.10">
    <property type="entry name" value="Laminin"/>
    <property type="match status" value="2"/>
</dbReference>
<dbReference type="Pfam" id="PF00090">
    <property type="entry name" value="TSP_1"/>
    <property type="match status" value="3"/>
</dbReference>
<evidence type="ECO:0000313" key="16">
    <source>
        <dbReference type="Ensembl" id="ENSPNAP00000080939.1"/>
    </source>
</evidence>
<dbReference type="InterPro" id="IPR024731">
    <property type="entry name" value="NELL2-like_EGF"/>
</dbReference>
<keyword evidence="5" id="KW-0677">Repeat</keyword>
<evidence type="ECO:0000256" key="7">
    <source>
        <dbReference type="ARBA" id="ARBA00022889"/>
    </source>
</evidence>
<dbReference type="Proteomes" id="UP001501920">
    <property type="component" value="Chromosome 4"/>
</dbReference>
<dbReference type="PRINTS" id="PR01705">
    <property type="entry name" value="TSP1REPEAT"/>
</dbReference>
<dbReference type="FunFam" id="4.10.1080.10:FF:000001">
    <property type="entry name" value="Thrombospondin 3"/>
    <property type="match status" value="1"/>
</dbReference>
<keyword evidence="3" id="KW-0358">Heparin-binding</keyword>
<dbReference type="GO" id="GO:0005576">
    <property type="term" value="C:extracellular region"/>
    <property type="evidence" value="ECO:0007669"/>
    <property type="project" value="InterPro"/>
</dbReference>
<dbReference type="FunFam" id="2.10.25.10:FF:000070">
    <property type="entry name" value="Thrombospondin 2"/>
    <property type="match status" value="1"/>
</dbReference>
<dbReference type="Ensembl" id="ENSPNAT00000060409.1">
    <property type="protein sequence ID" value="ENSPNAP00000080939.1"/>
    <property type="gene ID" value="ENSPNAG00000024159.2"/>
</dbReference>
<feature type="domain" description="TSP C-terminal" evidence="15">
    <location>
        <begin position="792"/>
        <end position="1006"/>
    </location>
</feature>
<sequence length="1009" mass="111848">KSQKAERLWLIITAVTYLLSTESRDDNSVYDLFELVQVPKKNHGVTMVKGDDPYSPAYKILNPDLIPPVPESAFRDLMYSVQAERGFLLLVNFKQFRRTRGALLTVEKLDGSGPVFEIVSNGKANTLDVVFSTENKQQVVSIEDADLATGHWKNITLFVQDDRVQFYVGCEEINIAELDASIQNILTPDTPGVANLRIGKGAVNDKFMVGVENLTSVYLRTEINCRVASVVHEEVTESVFCDVCRKISCPLIPCANATVPDGECCPRSSDSAEDGWSPWSEWTHCSVSCGRGIQQRGRSCDRINNNCEGTSVQTRDCYLQECDKRFKQDGNWSHWSPWSSCSVTCGSGIITRIRLCNSPTPQLGGKDCQGQGRQTEKCEKSPCPINGGWGPWSPWDACSTTCGGGVQNRKRLCNNPPPKHGGKDCVGDATATQLCNKQACPVDGCLSNPCFAGTQCTSFPDGSWKCGKCPAGYTGNGINCKDINECKEVPDACFQFNGVHRCENTEPGYNCLPCPSRYSGPQPFGQGVEDAAAKKQVCTPRNPCLDGTHDCNKNARCNYLGHFTDPMYRCECKPGYAGNGHICGEDTDLDGWPNADLVCVENATYHCKKDNCPNLPNSGQEDYDKDGIGDACAVDIDGDGKKAKDNCPYLYNVDQRDTDLDGVGDQCDNCPLEHNPDQLDTDSDRVGDKCDSNQDIDEDGHQNNLDNCPYIPNANQADHDKDGKGDACDYDDDNDGIPDDKDNCRLAFNPDQLDSDGDGRGDACKDDFDQDNVPDIYDVCPENFDISETDFRKFQMVPLDPKGTSQIDPNWVVRHQGKELVQTVNCDPGIAVGFDEFNAVDFSGTFFINTERDDDYAGFVFGYQSSSRFYVVMWKQITQTYWSSTPTKAQGYSGLSIKVVNSTTGPGEHLRNALWHTGNTPGQVHTLWHDPKNVGWKDFTAYRWHLTHRPRTGHIRVVMYEGKKIMADSGRIYDKTYAGGRLGLFVFSQEMVYFSDLKYECRGMVHYIA</sequence>
<reference evidence="16 17" key="1">
    <citation type="submission" date="2020-10" db="EMBL/GenBank/DDBJ databases">
        <title>Pygocentrus nattereri (red-bellied piranha) genome, fPygNat1, primary haplotype.</title>
        <authorList>
            <person name="Myers G."/>
            <person name="Meyer A."/>
            <person name="Karagic N."/>
            <person name="Pippel M."/>
            <person name="Winkler S."/>
            <person name="Tracey A."/>
            <person name="Wood J."/>
            <person name="Formenti G."/>
            <person name="Howe K."/>
            <person name="Fedrigo O."/>
            <person name="Jarvis E.D."/>
        </authorList>
    </citation>
    <scope>NUCLEOTIDE SEQUENCE [LARGE SCALE GENOMIC DNA]</scope>
</reference>
<dbReference type="InterPro" id="IPR036383">
    <property type="entry name" value="TSP1_rpt_sf"/>
</dbReference>
<dbReference type="GO" id="GO:0008201">
    <property type="term" value="F:heparin binding"/>
    <property type="evidence" value="ECO:0007669"/>
    <property type="project" value="UniProtKB-KW"/>
</dbReference>
<dbReference type="PROSITE" id="PS51234">
    <property type="entry name" value="TSP3"/>
    <property type="match status" value="2"/>
</dbReference>
<evidence type="ECO:0000313" key="17">
    <source>
        <dbReference type="Proteomes" id="UP001501920"/>
    </source>
</evidence>
<dbReference type="Gene3D" id="2.20.100.10">
    <property type="entry name" value="Thrombospondin type-1 (TSP1) repeat"/>
    <property type="match status" value="3"/>
</dbReference>
<dbReference type="Pfam" id="PF02412">
    <property type="entry name" value="TSP_3"/>
    <property type="match status" value="5"/>
</dbReference>
<evidence type="ECO:0000256" key="12">
    <source>
        <dbReference type="SAM" id="MobiDB-lite"/>
    </source>
</evidence>
<dbReference type="Gene3D" id="2.60.120.200">
    <property type="match status" value="2"/>
</dbReference>
<dbReference type="Gene3D" id="4.10.1080.10">
    <property type="entry name" value="TSP type-3 repeat"/>
    <property type="match status" value="2"/>
</dbReference>
<dbReference type="FunFam" id="2.10.25.10:FF:000025">
    <property type="entry name" value="Thrombospondin 3"/>
    <property type="match status" value="1"/>
</dbReference>
<organism evidence="16 17">
    <name type="scientific">Pygocentrus nattereri</name>
    <name type="common">Red-bellied piranha</name>
    <dbReference type="NCBI Taxonomy" id="42514"/>
    <lineage>
        <taxon>Eukaryota</taxon>
        <taxon>Metazoa</taxon>
        <taxon>Chordata</taxon>
        <taxon>Craniata</taxon>
        <taxon>Vertebrata</taxon>
        <taxon>Euteleostomi</taxon>
        <taxon>Actinopterygii</taxon>
        <taxon>Neopterygii</taxon>
        <taxon>Teleostei</taxon>
        <taxon>Ostariophysi</taxon>
        <taxon>Characiformes</taxon>
        <taxon>Characoidei</taxon>
        <taxon>Pygocentrus</taxon>
    </lineage>
</organism>
<dbReference type="SUPFAM" id="SSF57196">
    <property type="entry name" value="EGF/Laminin"/>
    <property type="match status" value="1"/>
</dbReference>
<dbReference type="PROSITE" id="PS01186">
    <property type="entry name" value="EGF_2"/>
    <property type="match status" value="1"/>
</dbReference>
<dbReference type="InterPro" id="IPR013320">
    <property type="entry name" value="ConA-like_dom_sf"/>
</dbReference>
<dbReference type="InterPro" id="IPR008859">
    <property type="entry name" value="Thrombospondin_C"/>
</dbReference>
<keyword evidence="17" id="KW-1185">Reference proteome</keyword>
<dbReference type="PROSITE" id="PS51236">
    <property type="entry name" value="TSP_CTER"/>
    <property type="match status" value="1"/>
</dbReference>
<feature type="repeat" description="TSP type-3" evidence="11">
    <location>
        <begin position="717"/>
        <end position="752"/>
    </location>
</feature>
<evidence type="ECO:0000259" key="14">
    <source>
        <dbReference type="PROSITE" id="PS50026"/>
    </source>
</evidence>
<evidence type="ECO:0000256" key="4">
    <source>
        <dbReference type="ARBA" id="ARBA00022729"/>
    </source>
</evidence>
<dbReference type="SMART" id="SM00181">
    <property type="entry name" value="EGF"/>
    <property type="match status" value="2"/>
</dbReference>